<evidence type="ECO:0000256" key="5">
    <source>
        <dbReference type="ARBA" id="ARBA00001964"/>
    </source>
</evidence>
<dbReference type="PANTHER" id="PTHR43522:SF2">
    <property type="entry name" value="TRANSKETOLASE 1-RELATED"/>
    <property type="match status" value="1"/>
</dbReference>
<proteinExistence type="inferred from homology"/>
<dbReference type="PROSITE" id="PS00802">
    <property type="entry name" value="TRANSKETOLASE_2"/>
    <property type="match status" value="1"/>
</dbReference>
<protein>
    <recommendedName>
        <fullName evidence="8">transketolase</fullName>
        <ecNumber evidence="8">2.2.1.1</ecNumber>
    </recommendedName>
</protein>
<dbReference type="FunFam" id="3.40.50.970:FF:000004">
    <property type="entry name" value="Transketolase"/>
    <property type="match status" value="1"/>
</dbReference>
<dbReference type="AlphaFoldDB" id="A0A644XCS1"/>
<keyword evidence="10" id="KW-0479">Metal-binding</keyword>
<evidence type="ECO:0000313" key="16">
    <source>
        <dbReference type="EMBL" id="MPM13687.1"/>
    </source>
</evidence>
<dbReference type="PROSITE" id="PS00801">
    <property type="entry name" value="TRANSKETOLASE_1"/>
    <property type="match status" value="1"/>
</dbReference>
<dbReference type="Pfam" id="PF02779">
    <property type="entry name" value="Transket_pyr"/>
    <property type="match status" value="1"/>
</dbReference>
<dbReference type="InterPro" id="IPR049557">
    <property type="entry name" value="Transketolase_CS"/>
</dbReference>
<dbReference type="InterPro" id="IPR033247">
    <property type="entry name" value="Transketolase_fam"/>
</dbReference>
<evidence type="ECO:0000256" key="6">
    <source>
        <dbReference type="ARBA" id="ARBA00007131"/>
    </source>
</evidence>
<dbReference type="CDD" id="cd02012">
    <property type="entry name" value="TPP_TK"/>
    <property type="match status" value="1"/>
</dbReference>
<comment type="cofactor">
    <cofactor evidence="5">
        <name>thiamine diphosphate</name>
        <dbReference type="ChEBI" id="CHEBI:58937"/>
    </cofactor>
</comment>
<dbReference type="Gene3D" id="3.40.50.920">
    <property type="match status" value="1"/>
</dbReference>
<dbReference type="PANTHER" id="PTHR43522">
    <property type="entry name" value="TRANSKETOLASE"/>
    <property type="match status" value="1"/>
</dbReference>
<comment type="cofactor">
    <cofactor evidence="2">
        <name>Mn(2+)</name>
        <dbReference type="ChEBI" id="CHEBI:29035"/>
    </cofactor>
</comment>
<feature type="domain" description="Transketolase-like pyrimidine-binding" evidence="15">
    <location>
        <begin position="356"/>
        <end position="527"/>
    </location>
</feature>
<dbReference type="InterPro" id="IPR020826">
    <property type="entry name" value="Transketolase_BS"/>
</dbReference>
<dbReference type="GO" id="GO:0046872">
    <property type="term" value="F:metal ion binding"/>
    <property type="evidence" value="ECO:0007669"/>
    <property type="project" value="UniProtKB-KW"/>
</dbReference>
<accession>A0A644XCS1</accession>
<dbReference type="SUPFAM" id="SSF52518">
    <property type="entry name" value="Thiamin diphosphate-binding fold (THDP-binding)"/>
    <property type="match status" value="2"/>
</dbReference>
<dbReference type="CDD" id="cd07033">
    <property type="entry name" value="TPP_PYR_DXS_TK_like"/>
    <property type="match status" value="1"/>
</dbReference>
<dbReference type="GO" id="GO:0004802">
    <property type="term" value="F:transketolase activity"/>
    <property type="evidence" value="ECO:0007669"/>
    <property type="project" value="UniProtKB-EC"/>
</dbReference>
<dbReference type="EC" id="2.2.1.1" evidence="8"/>
<comment type="caution">
    <text evidence="16">The sequence shown here is derived from an EMBL/GenBank/DDBJ whole genome shotgun (WGS) entry which is preliminary data.</text>
</comment>
<keyword evidence="13" id="KW-0786">Thiamine pyrophosphate</keyword>
<comment type="cofactor">
    <cofactor evidence="4">
        <name>Mg(2+)</name>
        <dbReference type="ChEBI" id="CHEBI:18420"/>
    </cofactor>
</comment>
<dbReference type="NCBIfam" id="TIGR00232">
    <property type="entry name" value="tktlase_bact"/>
    <property type="match status" value="1"/>
</dbReference>
<keyword evidence="9 16" id="KW-0808">Transferase</keyword>
<dbReference type="SUPFAM" id="SSF52922">
    <property type="entry name" value="TK C-terminal domain-like"/>
    <property type="match status" value="1"/>
</dbReference>
<evidence type="ECO:0000256" key="11">
    <source>
        <dbReference type="ARBA" id="ARBA00022837"/>
    </source>
</evidence>
<dbReference type="InterPro" id="IPR009014">
    <property type="entry name" value="Transketo_C/PFOR_II"/>
</dbReference>
<dbReference type="GO" id="GO:0005829">
    <property type="term" value="C:cytosol"/>
    <property type="evidence" value="ECO:0007669"/>
    <property type="project" value="TreeGrafter"/>
</dbReference>
<sequence length="679" mass="72209">MSWDAKLATLTANTIRALSADAIQKAKSGHPGMPMGNADYAVTLFSKYLRFNPSNPTWIARDRFILSAGHGSMLEYSLLHLYGYGLSMDEIKNFRQWGSKTPGHPEFGHTAGVDVTTGPLGSGFASAVGMAMAAKYLGAVTGMGDAGLLDSKIYVICGDGCMMEGVTGEAASLAGHQKLDNIICFYDDNQITIEGSTALAFSEDVGKRFEAYGWRVLKVNNANCVNHCDQALAEAVKSDGRPTLIIGKTKIGFGAPNKQGKSAAHGEPLGVEEVAAMKANLGLPAEEFYVAPEVTAFCQARAAETTAAAAIWDKKFNEFLKADAARAELVSKLLNKSVPANILEELLKVTPIDKPTASRASSGTVLQKAAELIPALWGGSADLAPSTKTDIKGTSGFSPEDRAGRNLHFGVRELAMGMVANGMALFGAAIPYSSTFFVFSDYMKPGMRLASLQKLHEIYVFTHDSFYVGEDGPTHEPIEQLAMLRSIPGFTVIRPAEAHEVAHAWAAALQADGPVALLMTRQDLAPFDAEMAARVDVAKGAYVLSDDENFSLILMATGSEVGLALKAAEMFRAQDIGVRVVSMPSWELFLKQSAEYQESVLPSDCELRVSIEAASTFGWHRFVGSAGLAIGLDTFGASAPYKVLAEKFGFTPEAVAKKIVDHFSGGGCGCDCGSCGGCH</sequence>
<evidence type="ECO:0000256" key="1">
    <source>
        <dbReference type="ARBA" id="ARBA00001913"/>
    </source>
</evidence>
<evidence type="ECO:0000256" key="2">
    <source>
        <dbReference type="ARBA" id="ARBA00001936"/>
    </source>
</evidence>
<comment type="similarity">
    <text evidence="6">Belongs to the transketolase family.</text>
</comment>
<dbReference type="Pfam" id="PF00456">
    <property type="entry name" value="Transketolase_N"/>
    <property type="match status" value="1"/>
</dbReference>
<evidence type="ECO:0000256" key="8">
    <source>
        <dbReference type="ARBA" id="ARBA00013152"/>
    </source>
</evidence>
<comment type="cofactor">
    <cofactor evidence="3">
        <name>Co(2+)</name>
        <dbReference type="ChEBI" id="CHEBI:48828"/>
    </cofactor>
</comment>
<dbReference type="InterPro" id="IPR005475">
    <property type="entry name" value="Transketolase-like_Pyr-bd"/>
</dbReference>
<dbReference type="FunFam" id="3.40.50.920:FF:000003">
    <property type="entry name" value="Transketolase"/>
    <property type="match status" value="1"/>
</dbReference>
<name>A0A644XCS1_9ZZZZ</name>
<dbReference type="Pfam" id="PF22613">
    <property type="entry name" value="Transketolase_C_1"/>
    <property type="match status" value="1"/>
</dbReference>
<comment type="subunit">
    <text evidence="7">Homodimer.</text>
</comment>
<reference evidence="16" key="1">
    <citation type="submission" date="2019-08" db="EMBL/GenBank/DDBJ databases">
        <authorList>
            <person name="Kucharzyk K."/>
            <person name="Murdoch R.W."/>
            <person name="Higgins S."/>
            <person name="Loffler F."/>
        </authorList>
    </citation>
    <scope>NUCLEOTIDE SEQUENCE</scope>
</reference>
<dbReference type="FunFam" id="3.40.50.970:FF:000045">
    <property type="entry name" value="Transketolase"/>
    <property type="match status" value="1"/>
</dbReference>
<gene>
    <name evidence="16" type="primary">tkt_13</name>
    <name evidence="16" type="ORF">SDC9_60046</name>
</gene>
<dbReference type="InterPro" id="IPR055152">
    <property type="entry name" value="Transketolase-like_C_2"/>
</dbReference>
<keyword evidence="11" id="KW-0106">Calcium</keyword>
<dbReference type="InterPro" id="IPR005478">
    <property type="entry name" value="Transketolase_bac-like"/>
</dbReference>
<comment type="catalytic activity">
    <reaction evidence="14">
        <text>D-sedoheptulose 7-phosphate + D-glyceraldehyde 3-phosphate = aldehydo-D-ribose 5-phosphate + D-xylulose 5-phosphate</text>
        <dbReference type="Rhea" id="RHEA:10508"/>
        <dbReference type="ChEBI" id="CHEBI:57483"/>
        <dbReference type="ChEBI" id="CHEBI:57737"/>
        <dbReference type="ChEBI" id="CHEBI:58273"/>
        <dbReference type="ChEBI" id="CHEBI:59776"/>
        <dbReference type="EC" id="2.2.1.1"/>
    </reaction>
</comment>
<evidence type="ECO:0000256" key="9">
    <source>
        <dbReference type="ARBA" id="ARBA00022679"/>
    </source>
</evidence>
<evidence type="ECO:0000256" key="3">
    <source>
        <dbReference type="ARBA" id="ARBA00001941"/>
    </source>
</evidence>
<dbReference type="GO" id="GO:0006098">
    <property type="term" value="P:pentose-phosphate shunt"/>
    <property type="evidence" value="ECO:0007669"/>
    <property type="project" value="TreeGrafter"/>
</dbReference>
<evidence type="ECO:0000256" key="10">
    <source>
        <dbReference type="ARBA" id="ARBA00022723"/>
    </source>
</evidence>
<organism evidence="16">
    <name type="scientific">bioreactor metagenome</name>
    <dbReference type="NCBI Taxonomy" id="1076179"/>
    <lineage>
        <taxon>unclassified sequences</taxon>
        <taxon>metagenomes</taxon>
        <taxon>ecological metagenomes</taxon>
    </lineage>
</organism>
<evidence type="ECO:0000256" key="12">
    <source>
        <dbReference type="ARBA" id="ARBA00022842"/>
    </source>
</evidence>
<evidence type="ECO:0000256" key="13">
    <source>
        <dbReference type="ARBA" id="ARBA00023052"/>
    </source>
</evidence>
<evidence type="ECO:0000256" key="7">
    <source>
        <dbReference type="ARBA" id="ARBA00011738"/>
    </source>
</evidence>
<dbReference type="Gene3D" id="3.40.50.970">
    <property type="match status" value="2"/>
</dbReference>
<evidence type="ECO:0000259" key="15">
    <source>
        <dbReference type="SMART" id="SM00861"/>
    </source>
</evidence>
<keyword evidence="12" id="KW-0460">Magnesium</keyword>
<evidence type="ECO:0000256" key="4">
    <source>
        <dbReference type="ARBA" id="ARBA00001946"/>
    </source>
</evidence>
<dbReference type="InterPro" id="IPR029061">
    <property type="entry name" value="THDP-binding"/>
</dbReference>
<evidence type="ECO:0000256" key="14">
    <source>
        <dbReference type="ARBA" id="ARBA00049473"/>
    </source>
</evidence>
<dbReference type="SMART" id="SM00861">
    <property type="entry name" value="Transket_pyr"/>
    <property type="match status" value="1"/>
</dbReference>
<dbReference type="InterPro" id="IPR005474">
    <property type="entry name" value="Transketolase_N"/>
</dbReference>
<dbReference type="EMBL" id="VSSQ01002157">
    <property type="protein sequence ID" value="MPM13687.1"/>
    <property type="molecule type" value="Genomic_DNA"/>
</dbReference>
<comment type="cofactor">
    <cofactor evidence="1">
        <name>Ca(2+)</name>
        <dbReference type="ChEBI" id="CHEBI:29108"/>
    </cofactor>
</comment>